<name>A0ABQ3JXN9_9DEIO</name>
<evidence type="ECO:0000259" key="2">
    <source>
        <dbReference type="SMART" id="SM00901"/>
    </source>
</evidence>
<keyword evidence="4" id="KW-1185">Reference proteome</keyword>
<comment type="caution">
    <text evidence="3">The sequence shown here is derived from an EMBL/GenBank/DDBJ whole genome shotgun (WGS) entry which is preliminary data.</text>
</comment>
<protein>
    <recommendedName>
        <fullName evidence="2">FRG domain-containing protein</fullName>
    </recommendedName>
</protein>
<feature type="compositionally biased region" description="Basic and acidic residues" evidence="1">
    <location>
        <begin position="299"/>
        <end position="308"/>
    </location>
</feature>
<dbReference type="SMART" id="SM00901">
    <property type="entry name" value="FRG"/>
    <property type="match status" value="1"/>
</dbReference>
<dbReference type="EMBL" id="BNAL01000002">
    <property type="protein sequence ID" value="GHF93857.1"/>
    <property type="molecule type" value="Genomic_DNA"/>
</dbReference>
<evidence type="ECO:0000256" key="1">
    <source>
        <dbReference type="SAM" id="MobiDB-lite"/>
    </source>
</evidence>
<sequence length="308" mass="34695">MQTCRASSWTELMDLLHQDSWNEALQRFRSPYVFRGQGGQLPLTTSLQRLGGDPRELERHLVRAFRKYAYGSVPDRDLLWYWLAVGQHHGLPTRLLDWSYSPLVALHFATASEALHGEDGVVWMLNFAQTNAGLPAPLRQLLEHEGSAVFTVDMLDALGKSAGNLAQGQLGFGSDTNWLEQYETVAGQPFLLFLEPPSLDQRIVQQSALFSMLSSPDAELEDWLETHDGAVQQIVLPAKLKREIRDKLDQANITERTLFPDLGGLSQWLRRYYQVREGQAAGAEQRGEAELPCMGRAPTPDEARMHQD</sequence>
<reference evidence="4" key="1">
    <citation type="journal article" date="2019" name="Int. J. Syst. Evol. Microbiol.">
        <title>The Global Catalogue of Microorganisms (GCM) 10K type strain sequencing project: providing services to taxonomists for standard genome sequencing and annotation.</title>
        <authorList>
            <consortium name="The Broad Institute Genomics Platform"/>
            <consortium name="The Broad Institute Genome Sequencing Center for Infectious Disease"/>
            <person name="Wu L."/>
            <person name="Ma J."/>
        </authorList>
    </citation>
    <scope>NUCLEOTIDE SEQUENCE [LARGE SCALE GENOMIC DNA]</scope>
    <source>
        <strain evidence="4">CGMCC 1.18439</strain>
    </source>
</reference>
<dbReference type="RefSeq" id="WP_189641832.1">
    <property type="nucleotide sequence ID" value="NZ_BNAL01000002.1"/>
</dbReference>
<feature type="domain" description="FRG" evidence="2">
    <location>
        <begin position="28"/>
        <end position="123"/>
    </location>
</feature>
<gene>
    <name evidence="3" type="ORF">GCM10017783_02250</name>
</gene>
<dbReference type="InterPro" id="IPR014966">
    <property type="entry name" value="FRG-dom"/>
</dbReference>
<feature type="region of interest" description="Disordered" evidence="1">
    <location>
        <begin position="283"/>
        <end position="308"/>
    </location>
</feature>
<proteinExistence type="predicted"/>
<evidence type="ECO:0000313" key="3">
    <source>
        <dbReference type="EMBL" id="GHF93857.1"/>
    </source>
</evidence>
<organism evidence="3 4">
    <name type="scientific">Deinococcus piscis</name>
    <dbReference type="NCBI Taxonomy" id="394230"/>
    <lineage>
        <taxon>Bacteria</taxon>
        <taxon>Thermotogati</taxon>
        <taxon>Deinococcota</taxon>
        <taxon>Deinococci</taxon>
        <taxon>Deinococcales</taxon>
        <taxon>Deinococcaceae</taxon>
        <taxon>Deinococcus</taxon>
    </lineage>
</organism>
<accession>A0ABQ3JXN9</accession>
<dbReference type="Pfam" id="PF08867">
    <property type="entry name" value="FRG"/>
    <property type="match status" value="1"/>
</dbReference>
<evidence type="ECO:0000313" key="4">
    <source>
        <dbReference type="Proteomes" id="UP000632154"/>
    </source>
</evidence>
<dbReference type="Proteomes" id="UP000632154">
    <property type="component" value="Unassembled WGS sequence"/>
</dbReference>